<dbReference type="OrthoDB" id="26525at2759"/>
<evidence type="ECO:0000256" key="2">
    <source>
        <dbReference type="ARBA" id="ARBA00022737"/>
    </source>
</evidence>
<accession>A0A7M5WI60</accession>
<name>A0A7M5WI60_9CNID</name>
<dbReference type="Proteomes" id="UP000594262">
    <property type="component" value="Unplaced"/>
</dbReference>
<evidence type="ECO:0000259" key="5">
    <source>
        <dbReference type="PROSITE" id="PS50222"/>
    </source>
</evidence>
<evidence type="ECO:0000313" key="7">
    <source>
        <dbReference type="Proteomes" id="UP000594262"/>
    </source>
</evidence>
<feature type="domain" description="EF-hand" evidence="5">
    <location>
        <begin position="80"/>
        <end position="115"/>
    </location>
</feature>
<sequence>MSLTDDQLEELKDAFTLFDKKGDDKVESVQIIDILRSLKLNPLTCDVEKVIKDSGLEGNRVDFPTFASIYEQFKKRPSIANYDDMIEMFKCFDREGSKMVFGGEFRMVLVNMGDNMNQEQIEKMIAPNENADGYIPYESLLDFVLAK</sequence>
<dbReference type="GO" id="GO:0016460">
    <property type="term" value="C:myosin II complex"/>
    <property type="evidence" value="ECO:0007669"/>
    <property type="project" value="TreeGrafter"/>
</dbReference>
<dbReference type="InterPro" id="IPR050230">
    <property type="entry name" value="CALM/Myosin/TropC-like"/>
</dbReference>
<keyword evidence="7" id="KW-1185">Reference proteome</keyword>
<dbReference type="InterPro" id="IPR002048">
    <property type="entry name" value="EF_hand_dom"/>
</dbReference>
<dbReference type="PANTHER" id="PTHR23048">
    <property type="entry name" value="MYOSIN LIGHT CHAIN 1, 3"/>
    <property type="match status" value="1"/>
</dbReference>
<comment type="similarity">
    <text evidence="1">Belongs to the aequorin family.</text>
</comment>
<evidence type="ECO:0000256" key="4">
    <source>
        <dbReference type="ARBA" id="ARBA00023262"/>
    </source>
</evidence>
<feature type="domain" description="EF-hand" evidence="5">
    <location>
        <begin position="6"/>
        <end position="41"/>
    </location>
</feature>
<dbReference type="FunFam" id="1.10.238.10:FF:000178">
    <property type="entry name" value="Calmodulin-2 A"/>
    <property type="match status" value="1"/>
</dbReference>
<dbReference type="PANTHER" id="PTHR23048:SF49">
    <property type="entry name" value="FI08416P-RELATED"/>
    <property type="match status" value="1"/>
</dbReference>
<organism evidence="6 7">
    <name type="scientific">Clytia hemisphaerica</name>
    <dbReference type="NCBI Taxonomy" id="252671"/>
    <lineage>
        <taxon>Eukaryota</taxon>
        <taxon>Metazoa</taxon>
        <taxon>Cnidaria</taxon>
        <taxon>Hydrozoa</taxon>
        <taxon>Hydroidolina</taxon>
        <taxon>Leptothecata</taxon>
        <taxon>Obeliida</taxon>
        <taxon>Clytiidae</taxon>
        <taxon>Clytia</taxon>
    </lineage>
</organism>
<dbReference type="GeneID" id="136809378"/>
<dbReference type="AlphaFoldDB" id="A0A7M5WI60"/>
<keyword evidence="4" id="KW-0599">Photoprotein</keyword>
<keyword evidence="3" id="KW-0455">Luminescence</keyword>
<evidence type="ECO:0000256" key="3">
    <source>
        <dbReference type="ARBA" id="ARBA00023223"/>
    </source>
</evidence>
<reference evidence="6" key="1">
    <citation type="submission" date="2021-01" db="UniProtKB">
        <authorList>
            <consortium name="EnsemblMetazoa"/>
        </authorList>
    </citation>
    <scope>IDENTIFICATION</scope>
</reference>
<protein>
    <recommendedName>
        <fullName evidence="5">EF-hand domain-containing protein</fullName>
    </recommendedName>
</protein>
<dbReference type="RefSeq" id="XP_066922004.1">
    <property type="nucleotide sequence ID" value="XM_067065903.1"/>
</dbReference>
<dbReference type="SUPFAM" id="SSF47473">
    <property type="entry name" value="EF-hand"/>
    <property type="match status" value="1"/>
</dbReference>
<dbReference type="Gene3D" id="1.10.238.10">
    <property type="entry name" value="EF-hand"/>
    <property type="match status" value="2"/>
</dbReference>
<dbReference type="InterPro" id="IPR011992">
    <property type="entry name" value="EF-hand-dom_pair"/>
</dbReference>
<keyword evidence="2" id="KW-0677">Repeat</keyword>
<evidence type="ECO:0000313" key="6">
    <source>
        <dbReference type="EnsemblMetazoa" id="CLYHEMP000844.1"/>
    </source>
</evidence>
<dbReference type="EnsemblMetazoa" id="CLYHEMT000844.1">
    <property type="protein sequence ID" value="CLYHEMP000844.1"/>
    <property type="gene ID" value="CLYHEMG000844"/>
</dbReference>
<proteinExistence type="inferred from homology"/>
<dbReference type="GO" id="GO:0008218">
    <property type="term" value="P:bioluminescence"/>
    <property type="evidence" value="ECO:0007669"/>
    <property type="project" value="UniProtKB-KW"/>
</dbReference>
<evidence type="ECO:0000256" key="1">
    <source>
        <dbReference type="ARBA" id="ARBA00007828"/>
    </source>
</evidence>
<dbReference type="PROSITE" id="PS50222">
    <property type="entry name" value="EF_HAND_2"/>
    <property type="match status" value="2"/>
</dbReference>
<dbReference type="GO" id="GO:0005509">
    <property type="term" value="F:calcium ion binding"/>
    <property type="evidence" value="ECO:0007669"/>
    <property type="project" value="InterPro"/>
</dbReference>